<gene>
    <name evidence="1" type="ORF">MANES_18G141009v8</name>
</gene>
<comment type="caution">
    <text evidence="1">The sequence shown here is derived from an EMBL/GenBank/DDBJ whole genome shotgun (WGS) entry which is preliminary data.</text>
</comment>
<dbReference type="EMBL" id="CM004404">
    <property type="protein sequence ID" value="KAG8633850.1"/>
    <property type="molecule type" value="Genomic_DNA"/>
</dbReference>
<organism evidence="1 2">
    <name type="scientific">Manihot esculenta</name>
    <name type="common">Cassava</name>
    <name type="synonym">Jatropha manihot</name>
    <dbReference type="NCBI Taxonomy" id="3983"/>
    <lineage>
        <taxon>Eukaryota</taxon>
        <taxon>Viridiplantae</taxon>
        <taxon>Streptophyta</taxon>
        <taxon>Embryophyta</taxon>
        <taxon>Tracheophyta</taxon>
        <taxon>Spermatophyta</taxon>
        <taxon>Magnoliopsida</taxon>
        <taxon>eudicotyledons</taxon>
        <taxon>Gunneridae</taxon>
        <taxon>Pentapetalae</taxon>
        <taxon>rosids</taxon>
        <taxon>fabids</taxon>
        <taxon>Malpighiales</taxon>
        <taxon>Euphorbiaceae</taxon>
        <taxon>Crotonoideae</taxon>
        <taxon>Manihoteae</taxon>
        <taxon>Manihot</taxon>
    </lineage>
</organism>
<protein>
    <submittedName>
        <fullName evidence="1">Uncharacterized protein</fullName>
    </submittedName>
</protein>
<proteinExistence type="predicted"/>
<dbReference type="Proteomes" id="UP000091857">
    <property type="component" value="Chromosome 18"/>
</dbReference>
<accession>A0ACB7G0X9</accession>
<name>A0ACB7G0X9_MANES</name>
<reference evidence="2" key="1">
    <citation type="journal article" date="2016" name="Nat. Biotechnol.">
        <title>Sequencing wild and cultivated cassava and related species reveals extensive interspecific hybridization and genetic diversity.</title>
        <authorList>
            <person name="Bredeson J.V."/>
            <person name="Lyons J.B."/>
            <person name="Prochnik S.E."/>
            <person name="Wu G.A."/>
            <person name="Ha C.M."/>
            <person name="Edsinger-Gonzales E."/>
            <person name="Grimwood J."/>
            <person name="Schmutz J."/>
            <person name="Rabbi I.Y."/>
            <person name="Egesi C."/>
            <person name="Nauluvula P."/>
            <person name="Lebot V."/>
            <person name="Ndunguru J."/>
            <person name="Mkamilo G."/>
            <person name="Bart R.S."/>
            <person name="Setter T.L."/>
            <person name="Gleadow R.M."/>
            <person name="Kulakow P."/>
            <person name="Ferguson M.E."/>
            <person name="Rounsley S."/>
            <person name="Rokhsar D.S."/>
        </authorList>
    </citation>
    <scope>NUCLEOTIDE SEQUENCE [LARGE SCALE GENOMIC DNA]</scope>
    <source>
        <strain evidence="2">cv. AM560-2</strain>
    </source>
</reference>
<sequence length="193" mass="22461">MSNNLSLHSILDTNKLIGPNFLDWYHNLRIILKQENRLYVLNQGIPDVPDENASDDVKDKYDRHIDDDMQATCVMLASITLELQKQHENMDACTIIFHFKELFRPQRRTERCKTSKELFSWKMTKDSLVHAYGFVIDHELSVDLVLQSLPSSLAQFIMNFKMHKLDTELPELVSMLVNAEKSLKKEKVSVLLI</sequence>
<evidence type="ECO:0000313" key="1">
    <source>
        <dbReference type="EMBL" id="KAG8633850.1"/>
    </source>
</evidence>
<keyword evidence="2" id="KW-1185">Reference proteome</keyword>
<evidence type="ECO:0000313" key="2">
    <source>
        <dbReference type="Proteomes" id="UP000091857"/>
    </source>
</evidence>